<sequence>MLIINKNQLQILFIKVDDKKLDFHKKIIFGLGPLLI</sequence>
<dbReference type="EMBL" id="CP001277">
    <property type="protein sequence ID" value="ACQ68657.1"/>
    <property type="molecule type" value="Genomic_DNA"/>
</dbReference>
<organism evidence="1 2">
    <name type="scientific">Hamiltonella defensa subsp. Acyrthosiphon pisum (strain 5AT)</name>
    <dbReference type="NCBI Taxonomy" id="572265"/>
    <lineage>
        <taxon>Bacteria</taxon>
        <taxon>Pseudomonadati</taxon>
        <taxon>Pseudomonadota</taxon>
        <taxon>Gammaproteobacteria</taxon>
        <taxon>Enterobacterales</taxon>
        <taxon>Enterobacteriaceae</taxon>
        <taxon>aphid secondary symbionts</taxon>
        <taxon>Candidatus Williamhamiltonella</taxon>
    </lineage>
</organism>
<dbReference type="KEGG" id="hde:HDEF_2091"/>
<dbReference type="AlphaFoldDB" id="C4K7W4"/>
<reference evidence="1 2" key="1">
    <citation type="journal article" date="2009" name="Proc. Natl. Acad. Sci. U.S.A.">
        <title>Hamiltonella defensa, genome evolution of protective bacterial endosymbiont from pathogenic ancestors.</title>
        <authorList>
            <person name="Degnan P.H."/>
            <person name="Yu Y."/>
            <person name="Sisneros N."/>
            <person name="Wing R.A."/>
            <person name="Moran N.A."/>
        </authorList>
    </citation>
    <scope>NUCLEOTIDE SEQUENCE [LARGE SCALE GENOMIC DNA]</scope>
    <source>
        <strain evidence="2">5AT</strain>
    </source>
</reference>
<evidence type="ECO:0000313" key="1">
    <source>
        <dbReference type="EMBL" id="ACQ68657.1"/>
    </source>
</evidence>
<gene>
    <name evidence="1" type="ordered locus">HDEF_2091</name>
</gene>
<protein>
    <submittedName>
        <fullName evidence="1">Uncharacterized protein</fullName>
    </submittedName>
</protein>
<accession>C4K7W4</accession>
<keyword evidence="2" id="KW-1185">Reference proteome</keyword>
<evidence type="ECO:0000313" key="2">
    <source>
        <dbReference type="Proteomes" id="UP000002334"/>
    </source>
</evidence>
<name>C4K7W4_HAMD5</name>
<proteinExistence type="predicted"/>
<dbReference type="Proteomes" id="UP000002334">
    <property type="component" value="Chromosome"/>
</dbReference>
<dbReference type="HOGENOM" id="CLU_3356559_0_0_6"/>